<dbReference type="VEuPathDB" id="FungiDB:AFUB_077970"/>
<dbReference type="HOGENOM" id="CLU_2235981_0_0_1"/>
<evidence type="ECO:0000313" key="3">
    <source>
        <dbReference type="Proteomes" id="UP000001699"/>
    </source>
</evidence>
<feature type="compositionally biased region" description="Polar residues" evidence="1">
    <location>
        <begin position="1"/>
        <end position="15"/>
    </location>
</feature>
<sequence>MSTETSDATQAQQTWKAPPAGSPCWVEIPARDTQKLKVGSRFCGDSLVKRAERVSRLGLTGGIVQMPEGCAPTEQIMGSGMTVYYLVDSLDMVSSLSNTSRLIPL</sequence>
<organism evidence="2 3">
    <name type="scientific">Aspergillus fumigatus (strain CBS 144.89 / FGSC A1163 / CEA10)</name>
    <name type="common">Neosartorya fumigata</name>
    <dbReference type="NCBI Taxonomy" id="451804"/>
    <lineage>
        <taxon>Eukaryota</taxon>
        <taxon>Fungi</taxon>
        <taxon>Dikarya</taxon>
        <taxon>Ascomycota</taxon>
        <taxon>Pezizomycotina</taxon>
        <taxon>Eurotiomycetes</taxon>
        <taxon>Eurotiomycetidae</taxon>
        <taxon>Eurotiales</taxon>
        <taxon>Aspergillaceae</taxon>
        <taxon>Aspergillus</taxon>
        <taxon>Aspergillus subgen. Fumigati</taxon>
    </lineage>
</organism>
<reference evidence="2 3" key="1">
    <citation type="journal article" date="2008" name="PLoS Genet.">
        <title>Genomic islands in the pathogenic filamentous fungus Aspergillus fumigatus.</title>
        <authorList>
            <person name="Fedorova N.D."/>
            <person name="Khaldi N."/>
            <person name="Joardar V.S."/>
            <person name="Maiti R."/>
            <person name="Amedeo P."/>
            <person name="Anderson M.J."/>
            <person name="Crabtree J."/>
            <person name="Silva J.C."/>
            <person name="Badger J.H."/>
            <person name="Albarraq A."/>
            <person name="Angiuoli S."/>
            <person name="Bussey H."/>
            <person name="Bowyer P."/>
            <person name="Cotty P.J."/>
            <person name="Dyer P.S."/>
            <person name="Egan A."/>
            <person name="Galens K."/>
            <person name="Fraser-Liggett C.M."/>
            <person name="Haas B.J."/>
            <person name="Inman J.M."/>
            <person name="Kent R."/>
            <person name="Lemieux S."/>
            <person name="Malavazi I."/>
            <person name="Orvis J."/>
            <person name="Roemer T."/>
            <person name="Ronning C.M."/>
            <person name="Sundaram J.P."/>
            <person name="Sutton G."/>
            <person name="Turner G."/>
            <person name="Venter J.C."/>
            <person name="White O.R."/>
            <person name="Whitty B.R."/>
            <person name="Youngman P."/>
            <person name="Wolfe K.H."/>
            <person name="Goldman G.H."/>
            <person name="Wortman J.R."/>
            <person name="Jiang B."/>
            <person name="Denning D.W."/>
            <person name="Nierman W.C."/>
        </authorList>
    </citation>
    <scope>NUCLEOTIDE SEQUENCE [LARGE SCALE GENOMIC DNA]</scope>
    <source>
        <strain evidence="3">CBS 144.89 / FGSC A1163 / CEA10</strain>
    </source>
</reference>
<dbReference type="Proteomes" id="UP000001699">
    <property type="component" value="Unassembled WGS sequence"/>
</dbReference>
<dbReference type="EMBL" id="DS499599">
    <property type="protein sequence ID" value="EDP49766.1"/>
    <property type="molecule type" value="Genomic_DNA"/>
</dbReference>
<gene>
    <name evidence="2" type="ORF">AFUB_077970</name>
</gene>
<feature type="region of interest" description="Disordered" evidence="1">
    <location>
        <begin position="1"/>
        <end position="21"/>
    </location>
</feature>
<keyword evidence="3" id="KW-1185">Reference proteome</keyword>
<accession>B0Y8N5</accession>
<name>B0Y8N5_ASPFC</name>
<evidence type="ECO:0000313" key="2">
    <source>
        <dbReference type="EMBL" id="EDP49766.1"/>
    </source>
</evidence>
<dbReference type="OrthoDB" id="447346at2759"/>
<evidence type="ECO:0000256" key="1">
    <source>
        <dbReference type="SAM" id="MobiDB-lite"/>
    </source>
</evidence>
<protein>
    <submittedName>
        <fullName evidence="2">Uncharacterized protein</fullName>
    </submittedName>
</protein>
<dbReference type="AlphaFoldDB" id="B0Y8N5"/>
<proteinExistence type="predicted"/>